<evidence type="ECO:0000313" key="5">
    <source>
        <dbReference type="EMBL" id="EOW83650.1"/>
    </source>
</evidence>
<dbReference type="InterPro" id="IPR041033">
    <property type="entry name" value="SpaA_PFL_dom_1"/>
</dbReference>
<feature type="domain" description="Gram-positive pilin subunit D1 N-terminal" evidence="2">
    <location>
        <begin position="36"/>
        <end position="190"/>
    </location>
</feature>
<name>R2VGP6_9ENTE</name>
<dbReference type="NCBIfam" id="NF033902">
    <property type="entry name" value="iso_D2_wall_anc"/>
    <property type="match status" value="1"/>
</dbReference>
<feature type="transmembrane region" description="Helical" evidence="1">
    <location>
        <begin position="510"/>
        <end position="530"/>
    </location>
</feature>
<dbReference type="Gene3D" id="2.60.40.740">
    <property type="match status" value="1"/>
</dbReference>
<accession>R2VGP6</accession>
<dbReference type="eggNOG" id="COG4932">
    <property type="taxonomic scope" value="Bacteria"/>
</dbReference>
<reference evidence="5 7" key="2">
    <citation type="submission" date="2013-03" db="EMBL/GenBank/DDBJ databases">
        <title>The Genome Sequence of Enterococcus gilvus ATCC BAA-350 (PacBio/Illumina hybrid assembly).</title>
        <authorList>
            <consortium name="The Broad Institute Genomics Platform"/>
            <consortium name="The Broad Institute Genome Sequencing Center for Infectious Disease"/>
            <person name="Earl A."/>
            <person name="Russ C."/>
            <person name="Gilmore M."/>
            <person name="Surin D."/>
            <person name="Walker B."/>
            <person name="Young S."/>
            <person name="Zeng Q."/>
            <person name="Gargeya S."/>
            <person name="Fitzgerald M."/>
            <person name="Haas B."/>
            <person name="Abouelleil A."/>
            <person name="Allen A.W."/>
            <person name="Alvarado L."/>
            <person name="Arachchi H.M."/>
            <person name="Berlin A.M."/>
            <person name="Chapman S.B."/>
            <person name="Gainer-Dewar J."/>
            <person name="Goldberg J."/>
            <person name="Griggs A."/>
            <person name="Gujja S."/>
            <person name="Hansen M."/>
            <person name="Howarth C."/>
            <person name="Imamovic A."/>
            <person name="Ireland A."/>
            <person name="Larimer J."/>
            <person name="McCowan C."/>
            <person name="Murphy C."/>
            <person name="Pearson M."/>
            <person name="Poon T.W."/>
            <person name="Priest M."/>
            <person name="Roberts A."/>
            <person name="Saif S."/>
            <person name="Shea T."/>
            <person name="Sisk P."/>
            <person name="Sykes S."/>
            <person name="Wortman J."/>
            <person name="Nusbaum C."/>
            <person name="Birren B."/>
        </authorList>
    </citation>
    <scope>NUCLEOTIDE SEQUENCE [LARGE SCALE GENOMIC DNA]</scope>
    <source>
        <strain evidence="5 7">ATCC BAA-350</strain>
    </source>
</reference>
<evidence type="ECO:0000259" key="2">
    <source>
        <dbReference type="Pfam" id="PF16555"/>
    </source>
</evidence>
<dbReference type="HOGENOM" id="CLU_029024_1_1_9"/>
<reference evidence="4 6" key="1">
    <citation type="submission" date="2013-02" db="EMBL/GenBank/DDBJ databases">
        <title>The Genome Sequence of Enterococcus gilvus ATCC BAA-350.</title>
        <authorList>
            <consortium name="The Broad Institute Genome Sequencing Platform"/>
            <consortium name="The Broad Institute Genome Sequencing Center for Infectious Disease"/>
            <person name="Earl A.M."/>
            <person name="Gilmore M.S."/>
            <person name="Lebreton F."/>
            <person name="Walker B."/>
            <person name="Young S.K."/>
            <person name="Zeng Q."/>
            <person name="Gargeya S."/>
            <person name="Fitzgerald M."/>
            <person name="Haas B."/>
            <person name="Abouelleil A."/>
            <person name="Alvarado L."/>
            <person name="Arachchi H.M."/>
            <person name="Berlin A.M."/>
            <person name="Chapman S.B."/>
            <person name="Dewar J."/>
            <person name="Goldberg J."/>
            <person name="Griggs A."/>
            <person name="Gujja S."/>
            <person name="Hansen M."/>
            <person name="Howarth C."/>
            <person name="Imamovic A."/>
            <person name="Larimer J."/>
            <person name="McCowan C."/>
            <person name="Murphy C."/>
            <person name="Neiman D."/>
            <person name="Pearson M."/>
            <person name="Priest M."/>
            <person name="Roberts A."/>
            <person name="Saif S."/>
            <person name="Shea T."/>
            <person name="Sisk P."/>
            <person name="Sykes S."/>
            <person name="Wortman J."/>
            <person name="Nusbaum C."/>
            <person name="Birren B."/>
        </authorList>
    </citation>
    <scope>NUCLEOTIDE SEQUENCE [LARGE SCALE GENOMIC DNA]</scope>
    <source>
        <strain evidence="4 6">ATCC BAA-350</strain>
    </source>
</reference>
<dbReference type="EMBL" id="ASWH01000001">
    <property type="protein sequence ID" value="EOW83650.1"/>
    <property type="molecule type" value="Genomic_DNA"/>
</dbReference>
<organism evidence="4 6">
    <name type="scientific">Enterococcus gilvus ATCC BAA-350</name>
    <dbReference type="NCBI Taxonomy" id="1158614"/>
    <lineage>
        <taxon>Bacteria</taxon>
        <taxon>Bacillati</taxon>
        <taxon>Bacillota</taxon>
        <taxon>Bacilli</taxon>
        <taxon>Lactobacillales</taxon>
        <taxon>Enterococcaceae</taxon>
        <taxon>Enterococcus</taxon>
    </lineage>
</organism>
<keyword evidence="1" id="KW-1133">Transmembrane helix</keyword>
<evidence type="ECO:0000313" key="6">
    <source>
        <dbReference type="Proteomes" id="UP000013750"/>
    </source>
</evidence>
<dbReference type="RefSeq" id="WP_010779409.1">
    <property type="nucleotide sequence ID" value="NZ_ASWH01000001.1"/>
</dbReference>
<evidence type="ECO:0000313" key="7">
    <source>
        <dbReference type="Proteomes" id="UP000014160"/>
    </source>
</evidence>
<evidence type="ECO:0000256" key="1">
    <source>
        <dbReference type="SAM" id="Phobius"/>
    </source>
</evidence>
<dbReference type="OrthoDB" id="2249722at2"/>
<gene>
    <name evidence="5" type="ORF">I592_03009</name>
    <name evidence="4" type="ORF">UKC_00961</name>
</gene>
<comment type="caution">
    <text evidence="4">The sequence shown here is derived from an EMBL/GenBank/DDBJ whole genome shotgun (WGS) entry which is preliminary data.</text>
</comment>
<protein>
    <submittedName>
        <fullName evidence="4">LPXTG-domain-containing protein cell wall anchor domain</fullName>
    </submittedName>
</protein>
<dbReference type="Proteomes" id="UP000014160">
    <property type="component" value="Unassembled WGS sequence"/>
</dbReference>
<evidence type="ECO:0000259" key="3">
    <source>
        <dbReference type="Pfam" id="PF17802"/>
    </source>
</evidence>
<proteinExistence type="predicted"/>
<keyword evidence="1" id="KW-0812">Transmembrane</keyword>
<keyword evidence="7" id="KW-1185">Reference proteome</keyword>
<dbReference type="Pfam" id="PF17802">
    <property type="entry name" value="SpaA"/>
    <property type="match status" value="1"/>
</dbReference>
<dbReference type="EMBL" id="AJDQ01000006">
    <property type="protein sequence ID" value="EOI56776.1"/>
    <property type="molecule type" value="Genomic_DNA"/>
</dbReference>
<evidence type="ECO:0000313" key="4">
    <source>
        <dbReference type="EMBL" id="EOI56776.1"/>
    </source>
</evidence>
<sequence length="538" mass="59023">MKSKKIVRVVAAIVCLLPLIAGVFGFGGAVQAAAEEKVDVTLHKKKMDQFPTNPVENTGKEMAEFEQYEGLAEVTFEAWDITTDFYTQLNKLVAPNASKDVYEAAVKDLMKNFKLNKDAAVSKGSETTDELGLATFADLDKRTTEGTYKVYLFEETDSKGATASAVPLILVLPVVDEAGENTDIHLYPKNKIKGEIDKELVDEDGKELTGKDRYDYEVGKKIYYHASFTIPSQIGEILDSEGSLQTRYTKLQFKDEVSQNGVKFEGIERISIADKTDDIKAAFLSHGTASYTSTAAPYNEKAGFTIDMNLSDAKSDGDAAKFASSKETAEYLKPFGGKTLHIYYAISFTDKTPVDVDINNNFSVELTHDGQTETDDHTTVPPVVTGGKKFMKHESEKEKQGLDGAKFVVIKKVDGKDYYLTNKNDQMIWTEVGETEDFATATHYTSENGGHLQVSGLAFGTYYLREIEAPKGFQLLETDKEFIVEKGSFDDAATLPIANVSKGGFLPSTGGTGIIAFLVIGAALMTGAFIKYRQINHA</sequence>
<dbReference type="InterPro" id="IPR013783">
    <property type="entry name" value="Ig-like_fold"/>
</dbReference>
<dbReference type="NCBIfam" id="TIGR01167">
    <property type="entry name" value="LPXTG_anchor"/>
    <property type="match status" value="1"/>
</dbReference>
<dbReference type="InterPro" id="IPR032364">
    <property type="entry name" value="GramPos_pilinD1_N"/>
</dbReference>
<feature type="domain" description="SpaA-like prealbumin fold" evidence="3">
    <location>
        <begin position="394"/>
        <end position="487"/>
    </location>
</feature>
<dbReference type="AlphaFoldDB" id="R2VGP6"/>
<keyword evidence="1" id="KW-0472">Membrane</keyword>
<dbReference type="Gene3D" id="2.60.40.10">
    <property type="entry name" value="Immunoglobulins"/>
    <property type="match status" value="2"/>
</dbReference>
<dbReference type="Pfam" id="PF16555">
    <property type="entry name" value="GramPos_pilinD1"/>
    <property type="match status" value="1"/>
</dbReference>
<dbReference type="InterPro" id="IPR048052">
    <property type="entry name" value="FM1-like"/>
</dbReference>
<dbReference type="PATRIC" id="fig|1158614.3.peg.989"/>
<dbReference type="Proteomes" id="UP000013750">
    <property type="component" value="Unassembled WGS sequence"/>
</dbReference>